<name>A0A2S4ML60_9HYPH</name>
<dbReference type="RefSeq" id="WP_103716979.1">
    <property type="nucleotide sequence ID" value="NZ_PQFZ01000002.1"/>
</dbReference>
<gene>
    <name evidence="1" type="ORF">CYD53_102372</name>
</gene>
<evidence type="ECO:0000313" key="2">
    <source>
        <dbReference type="Proteomes" id="UP000236919"/>
    </source>
</evidence>
<keyword evidence="2" id="KW-1185">Reference proteome</keyword>
<organism evidence="1 2">
    <name type="scientific">Bosea psychrotolerans</name>
    <dbReference type="NCBI Taxonomy" id="1871628"/>
    <lineage>
        <taxon>Bacteria</taxon>
        <taxon>Pseudomonadati</taxon>
        <taxon>Pseudomonadota</taxon>
        <taxon>Alphaproteobacteria</taxon>
        <taxon>Hyphomicrobiales</taxon>
        <taxon>Boseaceae</taxon>
        <taxon>Bosea</taxon>
    </lineage>
</organism>
<accession>A0A2S4ML60</accession>
<dbReference type="AlphaFoldDB" id="A0A2S4ML60"/>
<sequence>MTEAASAGSASLFCDDSELGYRRSLSDFSVPLTLDHSYRLAHLPLVAPNHPRVIPRVEGKFYERGRHPPVFSLVLPVRDEALRGSAAFLALEAEIKAAPFAAKIAWDILPRRKDRLHATICGALGTGAGATIADETRRALRTIPSFAVELRGLFSGSVNRGRLYLAAYPEQRDGMNMLQAVQQAFGRSPGDLWLVGLYNLTDDLDAGETAALADIVMRWWDRPLLRLEATAFEILGACDDLVLDSVVEEVLPLAAARIATG</sequence>
<dbReference type="Proteomes" id="UP000236919">
    <property type="component" value="Unassembled WGS sequence"/>
</dbReference>
<comment type="caution">
    <text evidence="1">The sequence shown here is derived from an EMBL/GenBank/DDBJ whole genome shotgun (WGS) entry which is preliminary data.</text>
</comment>
<proteinExistence type="predicted"/>
<dbReference type="OrthoDB" id="8112774at2"/>
<reference evidence="1 2" key="1">
    <citation type="submission" date="2018-01" db="EMBL/GenBank/DDBJ databases">
        <title>Genomic Encyclopedia of Type Strains, Phase III (KMG-III): the genomes of soil and plant-associated and newly described type strains.</title>
        <authorList>
            <person name="Whitman W."/>
        </authorList>
    </citation>
    <scope>NUCLEOTIDE SEQUENCE [LARGE SCALE GENOMIC DNA]</scope>
    <source>
        <strain evidence="1 2">1131</strain>
    </source>
</reference>
<dbReference type="EMBL" id="PQFZ01000002">
    <property type="protein sequence ID" value="POR55482.1"/>
    <property type="molecule type" value="Genomic_DNA"/>
</dbReference>
<protein>
    <submittedName>
        <fullName evidence="1">Uncharacterized protein</fullName>
    </submittedName>
</protein>
<evidence type="ECO:0000313" key="1">
    <source>
        <dbReference type="EMBL" id="POR55482.1"/>
    </source>
</evidence>